<organism evidence="1 2">
    <name type="scientific">Bodo saltans</name>
    <name type="common">Flagellated protozoan</name>
    <dbReference type="NCBI Taxonomy" id="75058"/>
    <lineage>
        <taxon>Eukaryota</taxon>
        <taxon>Discoba</taxon>
        <taxon>Euglenozoa</taxon>
        <taxon>Kinetoplastea</taxon>
        <taxon>Metakinetoplastina</taxon>
        <taxon>Eubodonida</taxon>
        <taxon>Bodonidae</taxon>
        <taxon>Bodo</taxon>
    </lineage>
</organism>
<sequence length="166" mass="18908">MDIAVPEDLPVLSAEEQQLISSKPLYLAPEKKDFEASAKAYFEKRDVVPMLNALLTEIYLVQPDDPIDHMLKFLLRHATMRELREHQDATAQTLHHVADQAVAYSARFKLPHLFDELLTALLAEAPEDVVRFSLTWIRWHKNGFIARHVPEGYRAYLAAKDSAGTS</sequence>
<evidence type="ECO:0000313" key="2">
    <source>
        <dbReference type="Proteomes" id="UP000051952"/>
    </source>
</evidence>
<name>A0A0S4IZE2_BODSA</name>
<dbReference type="CDD" id="cd22961">
    <property type="entry name" value="DD_TEX55-like"/>
    <property type="match status" value="1"/>
</dbReference>
<dbReference type="EMBL" id="CYKH01000903">
    <property type="protein sequence ID" value="CUG61972.1"/>
    <property type="molecule type" value="Genomic_DNA"/>
</dbReference>
<keyword evidence="2" id="KW-1185">Reference proteome</keyword>
<dbReference type="CDD" id="cd22964">
    <property type="entry name" value="DD_CrRSP_unchar"/>
    <property type="match status" value="1"/>
</dbReference>
<reference evidence="2" key="1">
    <citation type="submission" date="2015-09" db="EMBL/GenBank/DDBJ databases">
        <authorList>
            <consortium name="Pathogen Informatics"/>
        </authorList>
    </citation>
    <scope>NUCLEOTIDE SEQUENCE [LARGE SCALE GENOMIC DNA]</scope>
    <source>
        <strain evidence="2">Lake Konstanz</strain>
    </source>
</reference>
<proteinExistence type="predicted"/>
<accession>A0A0S4IZE2</accession>
<protein>
    <submittedName>
        <fullName evidence="1">Uncharacterized protein</fullName>
    </submittedName>
</protein>
<dbReference type="AlphaFoldDB" id="A0A0S4IZE2"/>
<dbReference type="Proteomes" id="UP000051952">
    <property type="component" value="Unassembled WGS sequence"/>
</dbReference>
<gene>
    <name evidence="1" type="ORF">BSAL_05615</name>
</gene>
<evidence type="ECO:0000313" key="1">
    <source>
        <dbReference type="EMBL" id="CUG61972.1"/>
    </source>
</evidence>
<dbReference type="VEuPathDB" id="TriTrypDB:BSAL_05615"/>